<dbReference type="PROSITE" id="PS50297">
    <property type="entry name" value="ANK_REP_REGION"/>
    <property type="match status" value="1"/>
</dbReference>
<feature type="repeat" description="ANK" evidence="1">
    <location>
        <begin position="31"/>
        <end position="63"/>
    </location>
</feature>
<dbReference type="AlphaFoldDB" id="A0A8B6FDN5"/>
<accession>A0A8B6FDN5</accession>
<comment type="caution">
    <text evidence="3">The sequence shown here is derived from an EMBL/GenBank/DDBJ whole genome shotgun (WGS) entry which is preliminary data.</text>
</comment>
<keyword evidence="4" id="KW-1185">Reference proteome</keyword>
<name>A0A8B6FDN5_MYTGA</name>
<dbReference type="InterPro" id="IPR002110">
    <property type="entry name" value="Ankyrin_rpt"/>
</dbReference>
<dbReference type="Proteomes" id="UP000596742">
    <property type="component" value="Unassembled WGS sequence"/>
</dbReference>
<evidence type="ECO:0000313" key="4">
    <source>
        <dbReference type="Proteomes" id="UP000596742"/>
    </source>
</evidence>
<protein>
    <submittedName>
        <fullName evidence="3">Uncharacterized protein</fullName>
    </submittedName>
</protein>
<dbReference type="Gene3D" id="1.25.40.20">
    <property type="entry name" value="Ankyrin repeat-containing domain"/>
    <property type="match status" value="1"/>
</dbReference>
<proteinExistence type="predicted"/>
<reference evidence="3" key="1">
    <citation type="submission" date="2018-11" db="EMBL/GenBank/DDBJ databases">
        <authorList>
            <person name="Alioto T."/>
            <person name="Alioto T."/>
        </authorList>
    </citation>
    <scope>NUCLEOTIDE SEQUENCE</scope>
</reference>
<evidence type="ECO:0000256" key="2">
    <source>
        <dbReference type="SAM" id="MobiDB-lite"/>
    </source>
</evidence>
<evidence type="ECO:0000256" key="1">
    <source>
        <dbReference type="PROSITE-ProRule" id="PRU00023"/>
    </source>
</evidence>
<dbReference type="SMART" id="SM00248">
    <property type="entry name" value="ANK"/>
    <property type="match status" value="1"/>
</dbReference>
<dbReference type="SUPFAM" id="SSF48403">
    <property type="entry name" value="Ankyrin repeat"/>
    <property type="match status" value="1"/>
</dbReference>
<dbReference type="InterPro" id="IPR036770">
    <property type="entry name" value="Ankyrin_rpt-contain_sf"/>
</dbReference>
<dbReference type="PROSITE" id="PS50088">
    <property type="entry name" value="ANK_REPEAT"/>
    <property type="match status" value="1"/>
</dbReference>
<feature type="region of interest" description="Disordered" evidence="2">
    <location>
        <begin position="96"/>
        <end position="150"/>
    </location>
</feature>
<gene>
    <name evidence="3" type="ORF">MGAL_10B089933</name>
</gene>
<dbReference type="OrthoDB" id="10070843at2759"/>
<organism evidence="3 4">
    <name type="scientific">Mytilus galloprovincialis</name>
    <name type="common">Mediterranean mussel</name>
    <dbReference type="NCBI Taxonomy" id="29158"/>
    <lineage>
        <taxon>Eukaryota</taxon>
        <taxon>Metazoa</taxon>
        <taxon>Spiralia</taxon>
        <taxon>Lophotrochozoa</taxon>
        <taxon>Mollusca</taxon>
        <taxon>Bivalvia</taxon>
        <taxon>Autobranchia</taxon>
        <taxon>Pteriomorphia</taxon>
        <taxon>Mytilida</taxon>
        <taxon>Mytiloidea</taxon>
        <taxon>Mytilidae</taxon>
        <taxon>Mytilinae</taxon>
        <taxon>Mytilus</taxon>
    </lineage>
</organism>
<keyword evidence="1" id="KW-0040">ANK repeat</keyword>
<feature type="compositionally biased region" description="Basic and acidic residues" evidence="2">
    <location>
        <begin position="113"/>
        <end position="131"/>
    </location>
</feature>
<sequence>MCDHLKYIIVPTEQRQVCQLVGYIMLPGGQDGATPLLVAVYNGHLEVVRYLVTVGCEKEGSDKIHALLILTTFNYNDGALNSNTWDDDMVNSQTSDGHTYDGDMENTQTTDGHTIDKDTVNSQTTDRHIIDDDMDNSQTSDGHTIYDGVV</sequence>
<evidence type="ECO:0000313" key="3">
    <source>
        <dbReference type="EMBL" id="VDI48157.1"/>
    </source>
</evidence>
<dbReference type="EMBL" id="UYJE01006699">
    <property type="protein sequence ID" value="VDI48157.1"/>
    <property type="molecule type" value="Genomic_DNA"/>
</dbReference>
<dbReference type="Pfam" id="PF00023">
    <property type="entry name" value="Ank"/>
    <property type="match status" value="1"/>
</dbReference>